<dbReference type="Pfam" id="PF00082">
    <property type="entry name" value="Peptidase_S8"/>
    <property type="match status" value="1"/>
</dbReference>
<keyword evidence="4 5" id="KW-0720">Serine protease</keyword>
<dbReference type="Proteomes" id="UP000702544">
    <property type="component" value="Unassembled WGS sequence"/>
</dbReference>
<evidence type="ECO:0000256" key="4">
    <source>
        <dbReference type="ARBA" id="ARBA00022825"/>
    </source>
</evidence>
<dbReference type="PROSITE" id="PS51892">
    <property type="entry name" value="SUBTILASE"/>
    <property type="match status" value="1"/>
</dbReference>
<dbReference type="InterPro" id="IPR015500">
    <property type="entry name" value="Peptidase_S8_subtilisin-rel"/>
</dbReference>
<dbReference type="InterPro" id="IPR000209">
    <property type="entry name" value="Peptidase_S8/S53_dom"/>
</dbReference>
<evidence type="ECO:0000313" key="7">
    <source>
        <dbReference type="EMBL" id="NIR74608.1"/>
    </source>
</evidence>
<sequence>MRSHRARESVLTGVLAASVTALLLLAPGWLPSGREAGAQRPTRMTVELSQALDRAAAGERIPVVVEVPPRAVASPLALERRQRAAEYAGNLAATYTSAVSRLRAELPLDLSVALQAGDVIWIGAAVTAMLTAEQIRALEARPEVRRLYYDGLVEVELAAPAVDPPLVWAPGLQPQGAAGGLPWGLEAIGAPPAWAAGATGTGAVVATVDSGVDGEHPLLRRRWLGHIVPPEQAWFDPWGLSAVPVDDDGLGGVGHGTIVMYTAVGAMEPGDTLLSLQGTRVIQDELEAVAGVAPDAEWVAANAFEGFGVGQYTRLSVLLQSMQWVVDPDGDPATVTDVPDVLNNSWGFRTDGCSSIFDRAIDALELAGVPVVFSAGNRSAGFDTVAAPGSRADLLLNAFAVGAVERSNGDFVVSDRSLGGPSPCAPGAVKPEVAAPGEVTLLRGTGERTVQVRGLSGAFTSWAAPHAAGALAVLAGLDPRASANDLKDALFSTAEDLPPSGLDNRSGAGLIDLPAAAERVGGLGGVQLAVTGVLGGDDSRPFAVELVNRGTLPFGGGAAELRAGGVVLGVSVAPAIASRGAGTVVFADLARRPAGGERLRLRLEADGGYLVLGLTSRAAGVTSVTLTDGGVSLALDGNGRLGGTAGATGFDFLGVDWLPGGGFLFELDGQVSDAVYVDVLQRPALKRNPVGSDTDWRARVDGPIRIRAENRATLDFLDDRALEPLGASVTQEARLVAVGDSAAFALLAATVDFPGGSALAGLFLDWDFAGRDSVGWDEGLGASVMTAPDSSGPWMALTALTAPATHAAVPLGSADFEFYEAGSGVLARLEGFEDDVKARMMRLGDAPSSTPATLDWAQLVTAGPLAPGGRALFIVAAGRSRRALRTALDSARAFAEMTVPEPPAPTAAGDGLQLQPPYPNPFDPFATDVVYLPFLVNRSAETVRATLRVYTIAGALIYEQRRQLRPDAPLQPFSWDGRLADGVRAPSGVYGYVIRVGSERRSGKFVLLK</sequence>
<gene>
    <name evidence="7" type="ORF">GWO12_05790</name>
</gene>
<evidence type="ECO:0000256" key="1">
    <source>
        <dbReference type="ARBA" id="ARBA00011073"/>
    </source>
</evidence>
<organism evidence="7 8">
    <name type="scientific">Candidatus Kutchimonas denitrificans</name>
    <dbReference type="NCBI Taxonomy" id="3056748"/>
    <lineage>
        <taxon>Bacteria</taxon>
        <taxon>Pseudomonadati</taxon>
        <taxon>Gemmatimonadota</taxon>
        <taxon>Gemmatimonadia</taxon>
        <taxon>Candidatus Palauibacterales</taxon>
        <taxon>Candidatus Palauibacteraceae</taxon>
        <taxon>Candidatus Kutchimonas</taxon>
    </lineage>
</organism>
<dbReference type="GO" id="GO:0006508">
    <property type="term" value="P:proteolysis"/>
    <property type="evidence" value="ECO:0007669"/>
    <property type="project" value="UniProtKB-KW"/>
</dbReference>
<accession>A0AAE4Z7V8</accession>
<dbReference type="PANTHER" id="PTHR43806:SF11">
    <property type="entry name" value="CEREVISIN-RELATED"/>
    <property type="match status" value="1"/>
</dbReference>
<dbReference type="GO" id="GO:0004252">
    <property type="term" value="F:serine-type endopeptidase activity"/>
    <property type="evidence" value="ECO:0007669"/>
    <property type="project" value="UniProtKB-UniRule"/>
</dbReference>
<feature type="active site" description="Charge relay system" evidence="5">
    <location>
        <position position="209"/>
    </location>
</feature>
<reference evidence="7 8" key="1">
    <citation type="submission" date="2020-01" db="EMBL/GenBank/DDBJ databases">
        <title>Genomes assembled from Gulf of Kutch pelagic sediment metagenomes.</title>
        <authorList>
            <person name="Chandrashekar M."/>
            <person name="Mahajan M.S."/>
            <person name="Dave K.J."/>
            <person name="Vatsa P."/>
            <person name="Nathani N.M."/>
        </authorList>
    </citation>
    <scope>NUCLEOTIDE SEQUENCE [LARGE SCALE GENOMIC DNA]</scope>
    <source>
        <strain evidence="7">KS3-K002</strain>
    </source>
</reference>
<keyword evidence="2 5" id="KW-0645">Protease</keyword>
<dbReference type="InterPro" id="IPR050131">
    <property type="entry name" value="Peptidase_S8_subtilisin-like"/>
</dbReference>
<feature type="domain" description="Peptidase S8/S53" evidence="6">
    <location>
        <begin position="200"/>
        <end position="509"/>
    </location>
</feature>
<comment type="caution">
    <text evidence="7">The sequence shown here is derived from an EMBL/GenBank/DDBJ whole genome shotgun (WGS) entry which is preliminary data.</text>
</comment>
<feature type="active site" description="Charge relay system" evidence="5">
    <location>
        <position position="255"/>
    </location>
</feature>
<dbReference type="PANTHER" id="PTHR43806">
    <property type="entry name" value="PEPTIDASE S8"/>
    <property type="match status" value="1"/>
</dbReference>
<dbReference type="AlphaFoldDB" id="A0AAE4Z7V8"/>
<name>A0AAE4Z7V8_9BACT</name>
<feature type="active site" description="Charge relay system" evidence="5">
    <location>
        <position position="461"/>
    </location>
</feature>
<dbReference type="EMBL" id="JAACAK010000046">
    <property type="protein sequence ID" value="NIR74608.1"/>
    <property type="molecule type" value="Genomic_DNA"/>
</dbReference>
<dbReference type="SUPFAM" id="SSF52743">
    <property type="entry name" value="Subtilisin-like"/>
    <property type="match status" value="1"/>
</dbReference>
<evidence type="ECO:0000256" key="2">
    <source>
        <dbReference type="ARBA" id="ARBA00022670"/>
    </source>
</evidence>
<evidence type="ECO:0000313" key="8">
    <source>
        <dbReference type="Proteomes" id="UP000702544"/>
    </source>
</evidence>
<protein>
    <submittedName>
        <fullName evidence="7">S8 family serine peptidase</fullName>
    </submittedName>
</protein>
<evidence type="ECO:0000259" key="6">
    <source>
        <dbReference type="Pfam" id="PF00082"/>
    </source>
</evidence>
<evidence type="ECO:0000256" key="3">
    <source>
        <dbReference type="ARBA" id="ARBA00022801"/>
    </source>
</evidence>
<dbReference type="PRINTS" id="PR00723">
    <property type="entry name" value="SUBTILISIN"/>
</dbReference>
<dbReference type="InterPro" id="IPR036852">
    <property type="entry name" value="Peptidase_S8/S53_dom_sf"/>
</dbReference>
<proteinExistence type="inferred from homology"/>
<dbReference type="Gene3D" id="2.60.40.4070">
    <property type="match status" value="1"/>
</dbReference>
<keyword evidence="3 5" id="KW-0378">Hydrolase</keyword>
<comment type="similarity">
    <text evidence="1 5">Belongs to the peptidase S8 family.</text>
</comment>
<dbReference type="Gene3D" id="3.40.50.200">
    <property type="entry name" value="Peptidase S8/S53 domain"/>
    <property type="match status" value="1"/>
</dbReference>
<evidence type="ECO:0000256" key="5">
    <source>
        <dbReference type="PROSITE-ProRule" id="PRU01240"/>
    </source>
</evidence>